<reference evidence="3 4" key="1">
    <citation type="journal article" date="2016" name="Environ. Microbiol.">
        <title>New Methyloceanibacter diversity from North Sea sediments includes methanotroph containing solely the soluble methane monooxygenase.</title>
        <authorList>
            <person name="Vekeman B."/>
            <person name="Kerckhof F.M."/>
            <person name="Cremers G."/>
            <person name="de Vos P."/>
            <person name="Vandamme P."/>
            <person name="Boon N."/>
            <person name="Op den Camp H.J."/>
            <person name="Heylen K."/>
        </authorList>
    </citation>
    <scope>NUCLEOTIDE SEQUENCE [LARGE SCALE GENOMIC DNA]</scope>
    <source>
        <strain evidence="3 4">R-67174</strain>
    </source>
</reference>
<organism evidence="3 4">
    <name type="scientific">Methyloceanibacter methanicus</name>
    <dbReference type="NCBI Taxonomy" id="1774968"/>
    <lineage>
        <taxon>Bacteria</taxon>
        <taxon>Pseudomonadati</taxon>
        <taxon>Pseudomonadota</taxon>
        <taxon>Alphaproteobacteria</taxon>
        <taxon>Hyphomicrobiales</taxon>
        <taxon>Hyphomicrobiaceae</taxon>
        <taxon>Methyloceanibacter</taxon>
    </lineage>
</organism>
<feature type="region of interest" description="Disordered" evidence="1">
    <location>
        <begin position="53"/>
        <end position="111"/>
    </location>
</feature>
<keyword evidence="4" id="KW-1185">Reference proteome</keyword>
<proteinExistence type="predicted"/>
<sequence>MKKTIALLTASAALGLATCLPARSAMQDDRTADGALTAEFRPEHGSLRLWFVDDDDDDHRKHPRKSHDDDDDDDNDDGGRGGRMNPAPAGAAVPPHNGLFGNGAKPQVQIN</sequence>
<comment type="caution">
    <text evidence="3">The sequence shown here is derived from an EMBL/GenBank/DDBJ whole genome shotgun (WGS) entry which is preliminary data.</text>
</comment>
<accession>A0A1E3W388</accession>
<dbReference type="Proteomes" id="UP000094501">
    <property type="component" value="Unassembled WGS sequence"/>
</dbReference>
<evidence type="ECO:0008006" key="5">
    <source>
        <dbReference type="Google" id="ProtNLM"/>
    </source>
</evidence>
<feature type="signal peptide" evidence="2">
    <location>
        <begin position="1"/>
        <end position="24"/>
    </location>
</feature>
<evidence type="ECO:0000313" key="3">
    <source>
        <dbReference type="EMBL" id="ODS00266.1"/>
    </source>
</evidence>
<feature type="chain" id="PRO_5009139066" description="Lipoprotein" evidence="2">
    <location>
        <begin position="25"/>
        <end position="111"/>
    </location>
</feature>
<dbReference type="AlphaFoldDB" id="A0A1E3W388"/>
<name>A0A1E3W388_9HYPH</name>
<dbReference type="EMBL" id="LPWG01000008">
    <property type="protein sequence ID" value="ODS00266.1"/>
    <property type="molecule type" value="Genomic_DNA"/>
</dbReference>
<dbReference type="STRING" id="1774968.AUC68_01045"/>
<evidence type="ECO:0000256" key="1">
    <source>
        <dbReference type="SAM" id="MobiDB-lite"/>
    </source>
</evidence>
<protein>
    <recommendedName>
        <fullName evidence="5">Lipoprotein</fullName>
    </recommendedName>
</protein>
<dbReference type="RefSeq" id="WP_069436620.1">
    <property type="nucleotide sequence ID" value="NZ_LPWG01000008.1"/>
</dbReference>
<evidence type="ECO:0000256" key="2">
    <source>
        <dbReference type="SAM" id="SignalP"/>
    </source>
</evidence>
<gene>
    <name evidence="3" type="ORF">AUC68_01045</name>
</gene>
<evidence type="ECO:0000313" key="4">
    <source>
        <dbReference type="Proteomes" id="UP000094501"/>
    </source>
</evidence>
<keyword evidence="2" id="KW-0732">Signal</keyword>